<protein>
    <submittedName>
        <fullName evidence="2">Uncharacterized protein</fullName>
    </submittedName>
</protein>
<reference evidence="2" key="1">
    <citation type="submission" date="2022-05" db="EMBL/GenBank/DDBJ databases">
        <title>Complete genome sequence of toluene-degrading Gulosibacter sediminis strain ACHW.36C.</title>
        <authorList>
            <person name="Wai A.C."/>
            <person name="Lai G.K."/>
            <person name="Griffin S.D."/>
            <person name="Leung F.C."/>
        </authorList>
    </citation>
    <scope>NUCLEOTIDE SEQUENCE [LARGE SCALE GENOMIC DNA]</scope>
    <source>
        <strain evidence="2">ACHW.36C</strain>
    </source>
</reference>
<keyword evidence="1" id="KW-0812">Transmembrane</keyword>
<name>A0ABY4MXD5_9MICO</name>
<sequence>MTATLLKHEYLRTRTFLGLLLGGGLAIVALSTLFALMEWPVLSELGVALGVVVTLLLLPATQIALAVDYWRSSYRQLGYFTQSIPAKGSTIYWAKMLWAWLASIAAMVVTAAAALIFWTAFGPMLGLAGNPFTMAGELLDFASQYASSGMLTAIVVSFVLLMLVWPVQYFFCVSIGSEAPLNRFGIGGPIIVLIAFYFVTQLITTFAILILPFGLGLEGGNLAVVSFETNFFDAFAGNGNDDVMPLGFLPALALIAAACLWRTHYSWNRKVSLV</sequence>
<keyword evidence="1" id="KW-0472">Membrane</keyword>
<evidence type="ECO:0000313" key="2">
    <source>
        <dbReference type="EMBL" id="UQN14444.1"/>
    </source>
</evidence>
<keyword evidence="1" id="KW-1133">Transmembrane helix</keyword>
<dbReference type="EMBL" id="CP097160">
    <property type="protein sequence ID" value="UQN14444.1"/>
    <property type="molecule type" value="Genomic_DNA"/>
</dbReference>
<feature type="transmembrane region" description="Helical" evidence="1">
    <location>
        <begin position="16"/>
        <end position="39"/>
    </location>
</feature>
<feature type="transmembrane region" description="Helical" evidence="1">
    <location>
        <begin position="243"/>
        <end position="261"/>
    </location>
</feature>
<feature type="transmembrane region" description="Helical" evidence="1">
    <location>
        <begin position="45"/>
        <end position="67"/>
    </location>
</feature>
<organism evidence="2">
    <name type="scientific">Gulosibacter sediminis</name>
    <dbReference type="NCBI Taxonomy" id="1729695"/>
    <lineage>
        <taxon>Bacteria</taxon>
        <taxon>Bacillati</taxon>
        <taxon>Actinomycetota</taxon>
        <taxon>Actinomycetes</taxon>
        <taxon>Micrococcales</taxon>
        <taxon>Microbacteriaceae</taxon>
        <taxon>Gulosibacter</taxon>
    </lineage>
</organism>
<gene>
    <name evidence="2" type="ORF">M3M28_10335</name>
</gene>
<feature type="transmembrane region" description="Helical" evidence="1">
    <location>
        <begin position="97"/>
        <end position="121"/>
    </location>
</feature>
<feature type="transmembrane region" description="Helical" evidence="1">
    <location>
        <begin position="186"/>
        <end position="211"/>
    </location>
</feature>
<evidence type="ECO:0000256" key="1">
    <source>
        <dbReference type="SAM" id="Phobius"/>
    </source>
</evidence>
<proteinExistence type="predicted"/>
<accession>A0ABY4MXD5</accession>
<feature type="transmembrane region" description="Helical" evidence="1">
    <location>
        <begin position="141"/>
        <end position="165"/>
    </location>
</feature>